<dbReference type="AlphaFoldDB" id="A0A1S8MNX0"/>
<evidence type="ECO:0008006" key="4">
    <source>
        <dbReference type="Google" id="ProtNLM"/>
    </source>
</evidence>
<evidence type="ECO:0000256" key="1">
    <source>
        <dbReference type="SAM" id="SignalP"/>
    </source>
</evidence>
<dbReference type="PROSITE" id="PS51257">
    <property type="entry name" value="PROKAR_LIPOPROTEIN"/>
    <property type="match status" value="1"/>
</dbReference>
<feature type="signal peptide" evidence="1">
    <location>
        <begin position="1"/>
        <end position="21"/>
    </location>
</feature>
<reference evidence="2 3" key="1">
    <citation type="submission" date="2016-05" db="EMBL/GenBank/DDBJ databases">
        <title>Microbial solvent formation.</title>
        <authorList>
            <person name="Poehlein A."/>
            <person name="Montoya Solano J.D."/>
            <person name="Flitsch S."/>
            <person name="Krabben P."/>
            <person name="Duerre P."/>
            <person name="Daniel R."/>
        </authorList>
    </citation>
    <scope>NUCLEOTIDE SEQUENCE [LARGE SCALE GENOMIC DNA]</scope>
    <source>
        <strain evidence="2 3">L1-8</strain>
    </source>
</reference>
<dbReference type="RefSeq" id="WP_077867419.1">
    <property type="nucleotide sequence ID" value="NZ_LZYZ01000011.1"/>
</dbReference>
<evidence type="ECO:0000313" key="3">
    <source>
        <dbReference type="Proteomes" id="UP000191154"/>
    </source>
</evidence>
<comment type="caution">
    <text evidence="2">The sequence shown here is derived from an EMBL/GenBank/DDBJ whole genome shotgun (WGS) entry which is preliminary data.</text>
</comment>
<feature type="chain" id="PRO_5039728570" description="Lipoprotein" evidence="1">
    <location>
        <begin position="22"/>
        <end position="207"/>
    </location>
</feature>
<protein>
    <recommendedName>
        <fullName evidence="4">Lipoprotein</fullName>
    </recommendedName>
</protein>
<dbReference type="Proteomes" id="UP000191154">
    <property type="component" value="Unassembled WGS sequence"/>
</dbReference>
<proteinExistence type="predicted"/>
<name>A0A1S8MNX0_CLOSA</name>
<evidence type="ECO:0000313" key="2">
    <source>
        <dbReference type="EMBL" id="OOM05885.1"/>
    </source>
</evidence>
<dbReference type="EMBL" id="LZYZ01000011">
    <property type="protein sequence ID" value="OOM05885.1"/>
    <property type="molecule type" value="Genomic_DNA"/>
</dbReference>
<organism evidence="2 3">
    <name type="scientific">Clostridium saccharobutylicum</name>
    <dbReference type="NCBI Taxonomy" id="169679"/>
    <lineage>
        <taxon>Bacteria</taxon>
        <taxon>Bacillati</taxon>
        <taxon>Bacillota</taxon>
        <taxon>Clostridia</taxon>
        <taxon>Eubacteriales</taxon>
        <taxon>Clostridiaceae</taxon>
        <taxon>Clostridium</taxon>
    </lineage>
</organism>
<keyword evidence="1" id="KW-0732">Signal</keyword>
<gene>
    <name evidence="2" type="ORF">CLOSAC_44640</name>
</gene>
<accession>A0A1S8MNX0</accession>
<sequence length="207" mass="23517">MKKKFKIFIAACMAVSLLAGCGEKAKTKQPAESRINGNYYTFTGEEFKNYFNEAIGSSGSKINEFIGKKLESDNKYVGVKSTEEDDRYLYIEHVDKNMIMAKSQKENGQLLEVSIDYGDGEVTNKGSFSEIKYTKDEIKALKKYASAIFDVCEPNVETKQFEEFFDKCFAGNSIITTEEKEIGDLKITLESREKIEMTFVPKTQKLK</sequence>